<dbReference type="Pfam" id="PF05943">
    <property type="entry name" value="VipB"/>
    <property type="match status" value="1"/>
</dbReference>
<dbReference type="PANTHER" id="PTHR35565">
    <property type="entry name" value="CYTOPLASMIC PROTEIN-RELATED"/>
    <property type="match status" value="1"/>
</dbReference>
<evidence type="ECO:0000259" key="1">
    <source>
        <dbReference type="Pfam" id="PF05943"/>
    </source>
</evidence>
<protein>
    <submittedName>
        <fullName evidence="3">Type VI secretion system protein ImpC</fullName>
    </submittedName>
</protein>
<dbReference type="InterPro" id="IPR010269">
    <property type="entry name" value="T6SS_TssC-like"/>
</dbReference>
<name>A0A1H7IY89_9GAMM</name>
<dbReference type="InterPro" id="IPR044032">
    <property type="entry name" value="TssC1_C"/>
</dbReference>
<keyword evidence="4" id="KW-1185">Reference proteome</keyword>
<dbReference type="RefSeq" id="WP_245740602.1">
    <property type="nucleotide sequence ID" value="NZ_FOAA01000004.1"/>
</dbReference>
<sequence>MQPSTDQPDHTRKPIIREDCKEMQMTATQTVDTPSKIAPYVRLCHLAAVTPLEQGLDLDRFIDAAELAQIPQGDRLTAALGVLLDFLDPPAAGESVPRIDKILVDDFIARIDTLIGEQLDDILHHPAFQRLEAAWRSLQFLTERADPRAHVKLELLDVSKTELQEDFEDAADTTQSGLYRQIYVQEYDTPGGEPVSALISDYCFDNTAQDIGLLGEIARVSAACHCPFIGSVGPRFFGKQQISELPRIQDLGAHMDQAAFIRWNAFRDSEDARYVGLTLPRFLLRLPYGQDHPVRSFCYQENTLGPEPDKYLWGNAAFAFAANMAESFRDHGWAVNIRGPESGGKVPGLPLHQYDLGQGLQTRMPTEFLISESRELEYARMGFIPLSYYKNRDFACFFSANSTQRPGEYPSPEATANSLVNARLPYVMLVSRIAHYLKILQRENIGASKSRQVLEDELNQWLQTLVTRMKDPDPSLVASHPLRDGRVSVEEIPENPGLYAVNLFVMPHFQIEGVDVRLSLVAQMPKDAG</sequence>
<dbReference type="PANTHER" id="PTHR35565:SF1">
    <property type="entry name" value="TYPE VI SECRETION SYSTEM CONTRACTILE SHEATH LARGE SUBUNIT"/>
    <property type="match status" value="1"/>
</dbReference>
<evidence type="ECO:0000313" key="4">
    <source>
        <dbReference type="Proteomes" id="UP000199256"/>
    </source>
</evidence>
<dbReference type="Proteomes" id="UP000199256">
    <property type="component" value="Unassembled WGS sequence"/>
</dbReference>
<dbReference type="InterPro" id="IPR044031">
    <property type="entry name" value="TssC1_N"/>
</dbReference>
<dbReference type="AlphaFoldDB" id="A0A1H7IY89"/>
<dbReference type="Pfam" id="PF18945">
    <property type="entry name" value="VipB_2"/>
    <property type="match status" value="1"/>
</dbReference>
<dbReference type="NCBIfam" id="TIGR03355">
    <property type="entry name" value="VI_chp_2"/>
    <property type="match status" value="1"/>
</dbReference>
<gene>
    <name evidence="3" type="ORF">SAMN05444515_10440</name>
</gene>
<dbReference type="EMBL" id="FOAA01000004">
    <property type="protein sequence ID" value="SEK67503.1"/>
    <property type="molecule type" value="Genomic_DNA"/>
</dbReference>
<feature type="domain" description="TssC1 N-terminal" evidence="1">
    <location>
        <begin position="106"/>
        <end position="404"/>
    </location>
</feature>
<feature type="domain" description="TssC1 C-terminal" evidence="2">
    <location>
        <begin position="413"/>
        <end position="524"/>
    </location>
</feature>
<reference evidence="4" key="1">
    <citation type="submission" date="2016-10" db="EMBL/GenBank/DDBJ databases">
        <authorList>
            <person name="Varghese N."/>
            <person name="Submissions S."/>
        </authorList>
    </citation>
    <scope>NUCLEOTIDE SEQUENCE [LARGE SCALE GENOMIC DNA]</scope>
    <source>
        <strain evidence="4">DSM 241</strain>
    </source>
</reference>
<evidence type="ECO:0000313" key="3">
    <source>
        <dbReference type="EMBL" id="SEK67503.1"/>
    </source>
</evidence>
<accession>A0A1H7IY89</accession>
<proteinExistence type="predicted"/>
<dbReference type="STRING" id="1396821.SAMN05444515_10440"/>
<organism evidence="3 4">
    <name type="scientific">Ectothiorhodospira marina</name>
    <dbReference type="NCBI Taxonomy" id="1396821"/>
    <lineage>
        <taxon>Bacteria</taxon>
        <taxon>Pseudomonadati</taxon>
        <taxon>Pseudomonadota</taxon>
        <taxon>Gammaproteobacteria</taxon>
        <taxon>Chromatiales</taxon>
        <taxon>Ectothiorhodospiraceae</taxon>
        <taxon>Ectothiorhodospira</taxon>
    </lineage>
</organism>
<evidence type="ECO:0000259" key="2">
    <source>
        <dbReference type="Pfam" id="PF18945"/>
    </source>
</evidence>